<dbReference type="EMBL" id="SPUM01000078">
    <property type="protein sequence ID" value="TFW31839.1"/>
    <property type="molecule type" value="Genomic_DNA"/>
</dbReference>
<dbReference type="Proteomes" id="UP000297258">
    <property type="component" value="Unassembled WGS sequence"/>
</dbReference>
<dbReference type="PANTHER" id="PTHR14859">
    <property type="entry name" value="CALCOFLUOR WHITE HYPERSENSITIVE PROTEIN PRECURSOR"/>
    <property type="match status" value="1"/>
</dbReference>
<keyword evidence="2" id="KW-0540">Nuclease</keyword>
<gene>
    <name evidence="2" type="ORF">E4O92_11965</name>
</gene>
<dbReference type="GO" id="GO:0006506">
    <property type="term" value="P:GPI anchor biosynthetic process"/>
    <property type="evidence" value="ECO:0007669"/>
    <property type="project" value="TreeGrafter"/>
</dbReference>
<dbReference type="Gene3D" id="3.60.10.10">
    <property type="entry name" value="Endonuclease/exonuclease/phosphatase"/>
    <property type="match status" value="1"/>
</dbReference>
<keyword evidence="2" id="KW-0378">Hydrolase</keyword>
<dbReference type="SUPFAM" id="SSF56219">
    <property type="entry name" value="DNase I-like"/>
    <property type="match status" value="1"/>
</dbReference>
<keyword evidence="3" id="KW-1185">Reference proteome</keyword>
<proteinExistence type="predicted"/>
<dbReference type="InterPro" id="IPR051916">
    <property type="entry name" value="GPI-anchor_lipid_remodeler"/>
</dbReference>
<name>A0A4Y9T1R3_9BURK</name>
<dbReference type="AlphaFoldDB" id="A0A4Y9T1R3"/>
<evidence type="ECO:0000259" key="1">
    <source>
        <dbReference type="Pfam" id="PF03372"/>
    </source>
</evidence>
<comment type="caution">
    <text evidence="2">The sequence shown here is derived from an EMBL/GenBank/DDBJ whole genome shotgun (WGS) entry which is preliminary data.</text>
</comment>
<dbReference type="PANTHER" id="PTHR14859:SF0">
    <property type="entry name" value="ENDONUCLEASE_EXONUCLEASE_PHOSPHATASE FAMILY PROTEIN, EXPRESSED"/>
    <property type="match status" value="1"/>
</dbReference>
<dbReference type="RefSeq" id="WP_135190002.1">
    <property type="nucleotide sequence ID" value="NZ_SPUM01000078.1"/>
</dbReference>
<protein>
    <submittedName>
        <fullName evidence="2">Endonuclease</fullName>
    </submittedName>
</protein>
<accession>A0A4Y9T1R3</accession>
<keyword evidence="2" id="KW-0255">Endonuclease</keyword>
<feature type="domain" description="Endonuclease/exonuclease/phosphatase" evidence="1">
    <location>
        <begin position="5"/>
        <end position="276"/>
    </location>
</feature>
<evidence type="ECO:0000313" key="2">
    <source>
        <dbReference type="EMBL" id="TFW31839.1"/>
    </source>
</evidence>
<dbReference type="OrthoDB" id="5294090at2"/>
<dbReference type="InterPro" id="IPR005135">
    <property type="entry name" value="Endo/exonuclease/phosphatase"/>
</dbReference>
<dbReference type="GO" id="GO:0004519">
    <property type="term" value="F:endonuclease activity"/>
    <property type="evidence" value="ECO:0007669"/>
    <property type="project" value="UniProtKB-KW"/>
</dbReference>
<dbReference type="InterPro" id="IPR036691">
    <property type="entry name" value="Endo/exonu/phosph_ase_sf"/>
</dbReference>
<dbReference type="GO" id="GO:0016020">
    <property type="term" value="C:membrane"/>
    <property type="evidence" value="ECO:0007669"/>
    <property type="project" value="GOC"/>
</dbReference>
<reference evidence="2 3" key="1">
    <citation type="submission" date="2019-03" db="EMBL/GenBank/DDBJ databases">
        <title>Draft genome of Massilia hortus sp. nov., a novel bacterial species of the Oxalobacteraceae family.</title>
        <authorList>
            <person name="Peta V."/>
            <person name="Raths R."/>
            <person name="Bucking H."/>
        </authorList>
    </citation>
    <scope>NUCLEOTIDE SEQUENCE [LARGE SCALE GENOMIC DNA]</scope>
    <source>
        <strain evidence="2 3">ONC3</strain>
    </source>
</reference>
<dbReference type="Pfam" id="PF03372">
    <property type="entry name" value="Exo_endo_phos"/>
    <property type="match status" value="1"/>
</dbReference>
<evidence type="ECO:0000313" key="3">
    <source>
        <dbReference type="Proteomes" id="UP000297258"/>
    </source>
</evidence>
<sequence>MFKLITWNIQSGRSPTGNVNLDRIIACLDRFSDFDVLCLQEVACGYPARDGSDCGDQFDALARRLPGYTAVSGIAADTRGPRGGRRLMGSMMFARHPVLQVLRHSLPWPVDPEVMSMPRIALEATLDTPLGILRVTAAHLEYFSERQRAAQIDQLRAVHREASLHARSARPGDAAAGPFEAVPRGGLAILAGDFNMLPHSAEYLRLLAPFGDGVQPLRDAWQVLQPGRRHAPTVGLHDDSPEAGLPFTFDYAFVSADLAPRLRRMRIDGSEEGSDHQALLIEFE</sequence>
<organism evidence="2 3">
    <name type="scientific">Massilia horti</name>
    <dbReference type="NCBI Taxonomy" id="2562153"/>
    <lineage>
        <taxon>Bacteria</taxon>
        <taxon>Pseudomonadati</taxon>
        <taxon>Pseudomonadota</taxon>
        <taxon>Betaproteobacteria</taxon>
        <taxon>Burkholderiales</taxon>
        <taxon>Oxalobacteraceae</taxon>
        <taxon>Telluria group</taxon>
        <taxon>Massilia</taxon>
    </lineage>
</organism>